<evidence type="ECO:0000256" key="1">
    <source>
        <dbReference type="SAM" id="MobiDB-lite"/>
    </source>
</evidence>
<feature type="region of interest" description="Disordered" evidence="1">
    <location>
        <begin position="34"/>
        <end position="58"/>
    </location>
</feature>
<gene>
    <name evidence="2" type="ORF">BN2614_LOCUS2</name>
</gene>
<proteinExistence type="predicted"/>
<name>A0A9X9LRY6_GULGU</name>
<feature type="compositionally biased region" description="Low complexity" evidence="1">
    <location>
        <begin position="182"/>
        <end position="195"/>
    </location>
</feature>
<protein>
    <submittedName>
        <fullName evidence="2">Uncharacterized protein</fullName>
    </submittedName>
</protein>
<keyword evidence="3" id="KW-1185">Reference proteome</keyword>
<feature type="region of interest" description="Disordered" evidence="1">
    <location>
        <begin position="118"/>
        <end position="161"/>
    </location>
</feature>
<organism evidence="2 3">
    <name type="scientific">Gulo gulo</name>
    <name type="common">Wolverine</name>
    <name type="synonym">Gluton</name>
    <dbReference type="NCBI Taxonomy" id="48420"/>
    <lineage>
        <taxon>Eukaryota</taxon>
        <taxon>Metazoa</taxon>
        <taxon>Chordata</taxon>
        <taxon>Craniata</taxon>
        <taxon>Vertebrata</taxon>
        <taxon>Euteleostomi</taxon>
        <taxon>Mammalia</taxon>
        <taxon>Eutheria</taxon>
        <taxon>Laurasiatheria</taxon>
        <taxon>Carnivora</taxon>
        <taxon>Caniformia</taxon>
        <taxon>Musteloidea</taxon>
        <taxon>Mustelidae</taxon>
        <taxon>Guloninae</taxon>
        <taxon>Gulo</taxon>
    </lineage>
</organism>
<sequence>MQRTRPISTQTVVSGGNDRAPSACVPARLRSAHPQHPYPPACRHRAASGAGAANHPPTECSNWVSSQASSYLRVRTSGGGEVLTLPGCEFLESSSGQLCTSRNKIINRPLVGVCKGRSFRKRQPTRSRPELLAFSERAAESPANPSGWRDAGHSAASAPGVATTSPLVCGGAWCNASSNHQQAGRGQAAQPRGPGWLRPRQPCVTSQRGAGSRSPSARRPVSARDRRGPRGTCSCGKESAALGR</sequence>
<feature type="compositionally biased region" description="Low complexity" evidence="1">
    <location>
        <begin position="208"/>
        <end position="220"/>
    </location>
</feature>
<dbReference type="EMBL" id="CYRY02013682">
    <property type="protein sequence ID" value="VCW84212.1"/>
    <property type="molecule type" value="Genomic_DNA"/>
</dbReference>
<feature type="region of interest" description="Disordered" evidence="1">
    <location>
        <begin position="182"/>
        <end position="244"/>
    </location>
</feature>
<accession>A0A9X9LRY6</accession>
<comment type="caution">
    <text evidence="2">The sequence shown here is derived from an EMBL/GenBank/DDBJ whole genome shotgun (WGS) entry which is preliminary data.</text>
</comment>
<feature type="non-terminal residue" evidence="2">
    <location>
        <position position="244"/>
    </location>
</feature>
<feature type="region of interest" description="Disordered" evidence="1">
    <location>
        <begin position="1"/>
        <end position="22"/>
    </location>
</feature>
<feature type="compositionally biased region" description="Polar residues" evidence="1">
    <location>
        <begin position="1"/>
        <end position="14"/>
    </location>
</feature>
<dbReference type="Proteomes" id="UP000269945">
    <property type="component" value="Unassembled WGS sequence"/>
</dbReference>
<dbReference type="AlphaFoldDB" id="A0A9X9LRY6"/>
<evidence type="ECO:0000313" key="3">
    <source>
        <dbReference type="Proteomes" id="UP000269945"/>
    </source>
</evidence>
<reference evidence="2 3" key="1">
    <citation type="submission" date="2018-10" db="EMBL/GenBank/DDBJ databases">
        <authorList>
            <person name="Ekblom R."/>
            <person name="Jareborg N."/>
        </authorList>
    </citation>
    <scope>NUCLEOTIDE SEQUENCE [LARGE SCALE GENOMIC DNA]</scope>
    <source>
        <tissue evidence="2">Muscle</tissue>
    </source>
</reference>
<evidence type="ECO:0000313" key="2">
    <source>
        <dbReference type="EMBL" id="VCW84212.1"/>
    </source>
</evidence>